<dbReference type="KEGG" id="pnd:Pla175_14870"/>
<organism evidence="2 3">
    <name type="scientific">Pirellulimonas nuda</name>
    <dbReference type="NCBI Taxonomy" id="2528009"/>
    <lineage>
        <taxon>Bacteria</taxon>
        <taxon>Pseudomonadati</taxon>
        <taxon>Planctomycetota</taxon>
        <taxon>Planctomycetia</taxon>
        <taxon>Pirellulales</taxon>
        <taxon>Lacipirellulaceae</taxon>
        <taxon>Pirellulimonas</taxon>
    </lineage>
</organism>
<accession>A0A518D9L0</accession>
<name>A0A518D9L0_9BACT</name>
<evidence type="ECO:0000313" key="2">
    <source>
        <dbReference type="EMBL" id="QDU88116.1"/>
    </source>
</evidence>
<dbReference type="EMBL" id="CP036291">
    <property type="protein sequence ID" value="QDU88116.1"/>
    <property type="molecule type" value="Genomic_DNA"/>
</dbReference>
<evidence type="ECO:0000256" key="1">
    <source>
        <dbReference type="SAM" id="MobiDB-lite"/>
    </source>
</evidence>
<gene>
    <name evidence="2" type="ORF">Pla175_14870</name>
</gene>
<reference evidence="2 3" key="1">
    <citation type="submission" date="2019-02" db="EMBL/GenBank/DDBJ databases">
        <title>Deep-cultivation of Planctomycetes and their phenomic and genomic characterization uncovers novel biology.</title>
        <authorList>
            <person name="Wiegand S."/>
            <person name="Jogler M."/>
            <person name="Boedeker C."/>
            <person name="Pinto D."/>
            <person name="Vollmers J."/>
            <person name="Rivas-Marin E."/>
            <person name="Kohn T."/>
            <person name="Peeters S.H."/>
            <person name="Heuer A."/>
            <person name="Rast P."/>
            <person name="Oberbeckmann S."/>
            <person name="Bunk B."/>
            <person name="Jeske O."/>
            <person name="Meyerdierks A."/>
            <person name="Storesund J.E."/>
            <person name="Kallscheuer N."/>
            <person name="Luecker S."/>
            <person name="Lage O.M."/>
            <person name="Pohl T."/>
            <person name="Merkel B.J."/>
            <person name="Hornburger P."/>
            <person name="Mueller R.-W."/>
            <person name="Bruemmer F."/>
            <person name="Labrenz M."/>
            <person name="Spormann A.M."/>
            <person name="Op den Camp H."/>
            <person name="Overmann J."/>
            <person name="Amann R."/>
            <person name="Jetten M.S.M."/>
            <person name="Mascher T."/>
            <person name="Medema M.H."/>
            <person name="Devos D.P."/>
            <person name="Kaster A.-K."/>
            <person name="Ovreas L."/>
            <person name="Rohde M."/>
            <person name="Galperin M.Y."/>
            <person name="Jogler C."/>
        </authorList>
    </citation>
    <scope>NUCLEOTIDE SEQUENCE [LARGE SCALE GENOMIC DNA]</scope>
    <source>
        <strain evidence="2 3">Pla175</strain>
    </source>
</reference>
<evidence type="ECO:0000313" key="3">
    <source>
        <dbReference type="Proteomes" id="UP000317429"/>
    </source>
</evidence>
<sequence length="167" mass="18006" precursor="true">MSITDLPWPPLGDQCASSGRPLRAGEPVVSVLVDVEGETVRRDFSSEAWEGPPEGALGWWRCVAGGPAAPTQQRSPSDVLLDLFDAWSPGAADQTGQPDARYVAAMLLVRRRVFRADDAQEDPAVLTVECPRRSETYQVPVNVPDETRAGEIEALIDAALNPEQTPG</sequence>
<proteinExistence type="predicted"/>
<dbReference type="AlphaFoldDB" id="A0A518D9L0"/>
<feature type="region of interest" description="Disordered" evidence="1">
    <location>
        <begin position="1"/>
        <end position="22"/>
    </location>
</feature>
<keyword evidence="3" id="KW-1185">Reference proteome</keyword>
<protein>
    <submittedName>
        <fullName evidence="2">Uncharacterized protein</fullName>
    </submittedName>
</protein>
<dbReference type="Proteomes" id="UP000317429">
    <property type="component" value="Chromosome"/>
</dbReference>